<reference evidence="3" key="1">
    <citation type="submission" date="2016-09" db="EMBL/GenBank/DDBJ databases">
        <authorList>
            <person name="Varghese N."/>
            <person name="Submissions S."/>
        </authorList>
    </citation>
    <scope>NUCLEOTIDE SEQUENCE [LARGE SCALE GENOMIC DNA]</scope>
    <source>
        <strain evidence="3">ANC 3699</strain>
    </source>
</reference>
<gene>
    <name evidence="2" type="ORF">SAMN05421749_10311</name>
</gene>
<accession>A0A1G6IFK3</accession>
<keyword evidence="1" id="KW-0175">Coiled coil</keyword>
<evidence type="ECO:0000256" key="1">
    <source>
        <dbReference type="SAM" id="Coils"/>
    </source>
</evidence>
<dbReference type="AlphaFoldDB" id="A0A1G6IFK3"/>
<dbReference type="RefSeq" id="WP_092617490.1">
    <property type="nucleotide sequence ID" value="NZ_FMYK01000003.1"/>
</dbReference>
<proteinExistence type="predicted"/>
<keyword evidence="3" id="KW-1185">Reference proteome</keyword>
<organism evidence="2 3">
    <name type="scientific">Acinetobacter marinus</name>
    <dbReference type="NCBI Taxonomy" id="281375"/>
    <lineage>
        <taxon>Bacteria</taxon>
        <taxon>Pseudomonadati</taxon>
        <taxon>Pseudomonadota</taxon>
        <taxon>Gammaproteobacteria</taxon>
        <taxon>Moraxellales</taxon>
        <taxon>Moraxellaceae</taxon>
        <taxon>Acinetobacter</taxon>
    </lineage>
</organism>
<dbReference type="EMBL" id="FMYK01000003">
    <property type="protein sequence ID" value="SDC04795.1"/>
    <property type="molecule type" value="Genomic_DNA"/>
</dbReference>
<dbReference type="Proteomes" id="UP000242317">
    <property type="component" value="Unassembled WGS sequence"/>
</dbReference>
<protein>
    <submittedName>
        <fullName evidence="2">Uncharacterized protein</fullName>
    </submittedName>
</protein>
<name>A0A1G6IFK3_9GAMM</name>
<feature type="coiled-coil region" evidence="1">
    <location>
        <begin position="30"/>
        <end position="57"/>
    </location>
</feature>
<sequence>MKHITKLQAKLSKLSRAIDKSHPEYSPVHEDKLDQHLQGVIKQVDKLERKHDDLLTDICNINSMIIDLLGEMQDQTISQDKIKHRLIEVLDCSKDEVA</sequence>
<evidence type="ECO:0000313" key="2">
    <source>
        <dbReference type="EMBL" id="SDC04795.1"/>
    </source>
</evidence>
<evidence type="ECO:0000313" key="3">
    <source>
        <dbReference type="Proteomes" id="UP000242317"/>
    </source>
</evidence>